<name>A0A9P5AR04_9HYPO</name>
<proteinExistence type="predicted"/>
<evidence type="ECO:0000313" key="2">
    <source>
        <dbReference type="Proteomes" id="UP000730481"/>
    </source>
</evidence>
<reference evidence="1" key="2">
    <citation type="submission" date="2020-02" db="EMBL/GenBank/DDBJ databases">
        <title>Identification and distribution of gene clusters putatively required for synthesis of sphingolipid metabolism inhibitors in phylogenetically diverse species of the filamentous fungus Fusarium.</title>
        <authorList>
            <person name="Kim H.-S."/>
            <person name="Busman M."/>
            <person name="Brown D.W."/>
            <person name="Divon H."/>
            <person name="Uhlig S."/>
            <person name="Proctor R.H."/>
        </authorList>
    </citation>
    <scope>NUCLEOTIDE SEQUENCE</scope>
    <source>
        <strain evidence="1">NRRL 25174</strain>
    </source>
</reference>
<accession>A0A9P5AR04</accession>
<dbReference type="Proteomes" id="UP000730481">
    <property type="component" value="Unassembled WGS sequence"/>
</dbReference>
<protein>
    <submittedName>
        <fullName evidence="1">Kinesin light chain</fullName>
    </submittedName>
</protein>
<dbReference type="OrthoDB" id="5243393at2759"/>
<evidence type="ECO:0000313" key="1">
    <source>
        <dbReference type="EMBL" id="KAF4343111.1"/>
    </source>
</evidence>
<sequence length="154" mass="16857">MAASYARALLNEIPSSDASRAPMDLNGKRIAILNTLEDKFFGPDQSQKVALVGLSGVPVLSNETADSAYTDITKKLGFQKSSEDDDAKDLVYQHLSSDEAGKWLLIVDNADDQELILGSDEKSGLEEYFPQSKNGIILVLQSKINYCITRLISE</sequence>
<keyword evidence="2" id="KW-1185">Reference proteome</keyword>
<organism evidence="1 2">
    <name type="scientific">Fusarium beomiforme</name>
    <dbReference type="NCBI Taxonomy" id="44412"/>
    <lineage>
        <taxon>Eukaryota</taxon>
        <taxon>Fungi</taxon>
        <taxon>Dikarya</taxon>
        <taxon>Ascomycota</taxon>
        <taxon>Pezizomycotina</taxon>
        <taxon>Sordariomycetes</taxon>
        <taxon>Hypocreomycetidae</taxon>
        <taxon>Hypocreales</taxon>
        <taxon>Nectriaceae</taxon>
        <taxon>Fusarium</taxon>
        <taxon>Fusarium burgessii species complex</taxon>
    </lineage>
</organism>
<dbReference type="AlphaFoldDB" id="A0A9P5AR04"/>
<gene>
    <name evidence="1" type="ORF">FBEOM_2933</name>
</gene>
<dbReference type="EMBL" id="PVQB02000103">
    <property type="protein sequence ID" value="KAF4343111.1"/>
    <property type="molecule type" value="Genomic_DNA"/>
</dbReference>
<reference evidence="1" key="1">
    <citation type="journal article" date="2017" name="Mycologia">
        <title>Fusarium algeriense, sp. nov., a novel toxigenic crown rot pathogen of durum wheat from Algeria is nested in the Fusarium burgessii species complex.</title>
        <authorList>
            <person name="Laraba I."/>
            <person name="Keddad A."/>
            <person name="Boureghda H."/>
            <person name="Abdallah N."/>
            <person name="Vaughan M.M."/>
            <person name="Proctor R.H."/>
            <person name="Busman M."/>
            <person name="O'Donnell K."/>
        </authorList>
    </citation>
    <scope>NUCLEOTIDE SEQUENCE</scope>
    <source>
        <strain evidence="1">NRRL 25174</strain>
    </source>
</reference>
<comment type="caution">
    <text evidence="1">The sequence shown here is derived from an EMBL/GenBank/DDBJ whole genome shotgun (WGS) entry which is preliminary data.</text>
</comment>